<dbReference type="AlphaFoldDB" id="A0ABC8KIM8"/>
<dbReference type="InterPro" id="IPR006566">
    <property type="entry name" value="FBD"/>
</dbReference>
<dbReference type="Pfam" id="PF08387">
    <property type="entry name" value="FBD"/>
    <property type="match status" value="1"/>
</dbReference>
<feature type="domain" description="FBD" evidence="1">
    <location>
        <begin position="75"/>
        <end position="105"/>
    </location>
</feature>
<name>A0ABC8KIM8_ERUVS</name>
<comment type="caution">
    <text evidence="2">The sequence shown here is derived from an EMBL/GenBank/DDBJ whole genome shotgun (WGS) entry which is preliminary data.</text>
</comment>
<protein>
    <recommendedName>
        <fullName evidence="1">FBD domain-containing protein</fullName>
    </recommendedName>
</protein>
<organism evidence="2 3">
    <name type="scientific">Eruca vesicaria subsp. sativa</name>
    <name type="common">Garden rocket</name>
    <name type="synonym">Eruca sativa</name>
    <dbReference type="NCBI Taxonomy" id="29727"/>
    <lineage>
        <taxon>Eukaryota</taxon>
        <taxon>Viridiplantae</taxon>
        <taxon>Streptophyta</taxon>
        <taxon>Embryophyta</taxon>
        <taxon>Tracheophyta</taxon>
        <taxon>Spermatophyta</taxon>
        <taxon>Magnoliopsida</taxon>
        <taxon>eudicotyledons</taxon>
        <taxon>Gunneridae</taxon>
        <taxon>Pentapetalae</taxon>
        <taxon>rosids</taxon>
        <taxon>malvids</taxon>
        <taxon>Brassicales</taxon>
        <taxon>Brassicaceae</taxon>
        <taxon>Brassiceae</taxon>
        <taxon>Eruca</taxon>
    </lineage>
</organism>
<gene>
    <name evidence="2" type="ORF">ERUC_LOCUS24734</name>
</gene>
<evidence type="ECO:0000313" key="3">
    <source>
        <dbReference type="Proteomes" id="UP001642260"/>
    </source>
</evidence>
<evidence type="ECO:0000259" key="1">
    <source>
        <dbReference type="Pfam" id="PF08387"/>
    </source>
</evidence>
<dbReference type="Proteomes" id="UP001642260">
    <property type="component" value="Unassembled WGS sequence"/>
</dbReference>
<sequence length="143" mass="16218">MLDPTATIVVDRAGGRKWGGYYILLNSQTLTLSRVLLHAYPRSKLILDENANKLEWYGAYKKEHSKEMKKIDFSSYLPECFLSSLKFVDIKTGISGDAGEMKLVSPREIDSAFGLFCKSKCNLEETPEYPKTLYHMSSRHGSN</sequence>
<evidence type="ECO:0000313" key="2">
    <source>
        <dbReference type="EMBL" id="CAH8358978.1"/>
    </source>
</evidence>
<dbReference type="EMBL" id="CAKOAT010256265">
    <property type="protein sequence ID" value="CAH8358978.1"/>
    <property type="molecule type" value="Genomic_DNA"/>
</dbReference>
<keyword evidence="3" id="KW-1185">Reference proteome</keyword>
<reference evidence="2 3" key="1">
    <citation type="submission" date="2022-03" db="EMBL/GenBank/DDBJ databases">
        <authorList>
            <person name="Macdonald S."/>
            <person name="Ahmed S."/>
            <person name="Newling K."/>
        </authorList>
    </citation>
    <scope>NUCLEOTIDE SEQUENCE [LARGE SCALE GENOMIC DNA]</scope>
</reference>
<proteinExistence type="predicted"/>
<accession>A0ABC8KIM8</accession>